<dbReference type="PIRSF" id="PIRSF018008">
    <property type="entry name" value="UCP018008"/>
    <property type="match status" value="1"/>
</dbReference>
<dbReference type="Pfam" id="PF04250">
    <property type="entry name" value="DUF429"/>
    <property type="match status" value="1"/>
</dbReference>
<protein>
    <recommendedName>
        <fullName evidence="3">DUF429 domain-containing protein</fullName>
    </recommendedName>
</protein>
<keyword evidence="2" id="KW-1185">Reference proteome</keyword>
<dbReference type="RefSeq" id="WP_018067802.1">
    <property type="nucleotide sequence ID" value="NZ_AQWH01000058.1"/>
</dbReference>
<dbReference type="InterPro" id="IPR007362">
    <property type="entry name" value="DUF429"/>
</dbReference>
<evidence type="ECO:0000313" key="2">
    <source>
        <dbReference type="Proteomes" id="UP000191135"/>
    </source>
</evidence>
<gene>
    <name evidence="1" type="ORF">Mame_01777</name>
</gene>
<reference evidence="1 2" key="1">
    <citation type="submission" date="2017-03" db="EMBL/GenBank/DDBJ databases">
        <title>Foreign affairs: Plasmid Transfer between Roseobacters and Rhizobia.</title>
        <authorList>
            <person name="Bartling P."/>
            <person name="Bunk B."/>
            <person name="Overmann J."/>
            <person name="Brinkmann H."/>
            <person name="Petersen J."/>
        </authorList>
    </citation>
    <scope>NUCLEOTIDE SEQUENCE [LARGE SCALE GENOMIC DNA]</scope>
    <source>
        <strain evidence="1 2">MACL11</strain>
    </source>
</reference>
<dbReference type="Proteomes" id="UP000191135">
    <property type="component" value="Chromosome"/>
</dbReference>
<accession>A0A1U9Z0J9</accession>
<dbReference type="EMBL" id="CP020330">
    <property type="protein sequence ID" value="AQZ51122.1"/>
    <property type="molecule type" value="Genomic_DNA"/>
</dbReference>
<evidence type="ECO:0000313" key="1">
    <source>
        <dbReference type="EMBL" id="AQZ51122.1"/>
    </source>
</evidence>
<organism evidence="1 2">
    <name type="scientific">Martelella mediterranea DSM 17316</name>
    <dbReference type="NCBI Taxonomy" id="1122214"/>
    <lineage>
        <taxon>Bacteria</taxon>
        <taxon>Pseudomonadati</taxon>
        <taxon>Pseudomonadota</taxon>
        <taxon>Alphaproteobacteria</taxon>
        <taxon>Hyphomicrobiales</taxon>
        <taxon>Aurantimonadaceae</taxon>
        <taxon>Martelella</taxon>
    </lineage>
</organism>
<sequence>MATAISVIGFDSAWTDHPKKPGAISVIRITDNVCSLARQPELCSFAEAEAIIRIEQEVSAKCIVALDQPTIVPNLTGSRPVDKVSGSLISWAGGGVQPASRAKRGTFDDAAPIWRFKTALGASDDPEGARLAARGLFLVEVFPALALVLLEPSFHQRLAAPKYNPSYRSKFRPEDWRKVAHCAAAMAERYGIAEAAEWSHRSAAMALPRKADQDRLDAMLCALVGLHWLLEPRERSLMIGDLQTGYMIAPALDGLPERLVHAARIRDVKLS</sequence>
<dbReference type="InterPro" id="IPR008306">
    <property type="entry name" value="UCP018008"/>
</dbReference>
<name>A0A1U9Z0J9_9HYPH</name>
<dbReference type="AlphaFoldDB" id="A0A1U9Z0J9"/>
<dbReference type="KEGG" id="mmed:Mame_01777"/>
<dbReference type="eggNOG" id="COG4328">
    <property type="taxonomic scope" value="Bacteria"/>
</dbReference>
<evidence type="ECO:0008006" key="3">
    <source>
        <dbReference type="Google" id="ProtNLM"/>
    </source>
</evidence>
<dbReference type="OrthoDB" id="9801824at2"/>
<dbReference type="STRING" id="1122214.Mame_01777"/>
<proteinExistence type="predicted"/>